<keyword evidence="1" id="KW-0732">Signal</keyword>
<accession>A0ABQ7HWE1</accession>
<evidence type="ECO:0000313" key="3">
    <source>
        <dbReference type="Proteomes" id="UP001516464"/>
    </source>
</evidence>
<protein>
    <submittedName>
        <fullName evidence="2">Uncharacterized protein</fullName>
    </submittedName>
</protein>
<evidence type="ECO:0000313" key="2">
    <source>
        <dbReference type="EMBL" id="KAF7682439.1"/>
    </source>
</evidence>
<dbReference type="EMBL" id="SBIQ01000260">
    <property type="protein sequence ID" value="KAF7682439.1"/>
    <property type="molecule type" value="Genomic_DNA"/>
</dbReference>
<feature type="signal peptide" evidence="1">
    <location>
        <begin position="1"/>
        <end position="20"/>
    </location>
</feature>
<comment type="caution">
    <text evidence="2">The sequence shown here is derived from an EMBL/GenBank/DDBJ whole genome shotgun (WGS) entry which is preliminary data.</text>
</comment>
<evidence type="ECO:0000256" key="1">
    <source>
        <dbReference type="SAM" id="SignalP"/>
    </source>
</evidence>
<reference evidence="2 3" key="1">
    <citation type="submission" date="2019-01" db="EMBL/GenBank/DDBJ databases">
        <title>Genomes sequencing and comparative genomics of infectious freshwater microsporidia, Cucumispora dikerogammari and Thelohania contejeani.</title>
        <authorList>
            <person name="Cormier A."/>
            <person name="Giraud I."/>
            <person name="Wattier R."/>
            <person name="Teixeira M."/>
            <person name="Grandjean F."/>
            <person name="Rigaud T."/>
            <person name="Cordaux R."/>
        </authorList>
    </citation>
    <scope>NUCLEOTIDE SEQUENCE [LARGE SCALE GENOMIC DNA]</scope>
    <source>
        <strain evidence="2">T1</strain>
        <tissue evidence="2">Spores</tissue>
    </source>
</reference>
<sequence>MIMVISIFVLFLSVFIECNGKFEPRENLYAVYNPSVILVNPIYNLYALTIFPDDRLGDTMFVGLAELNEKNIPNQVFRAYYKKLGMNFWMSLEADKDIRIITNGVSLQARRGPQVDEKKIKSIFDSSIMKYVTIRNEKNECLTVETTKNPYHDSYPLKFRPCVKGKLLQQFGFVSKMKAICSLPKKQFCPNNGMDIGPAEATVIRYITEFTLLPNDDIDMRFSSDLKNKILI</sequence>
<proteinExistence type="predicted"/>
<keyword evidence="3" id="KW-1185">Reference proteome</keyword>
<gene>
    <name evidence="2" type="ORF">TCON_2332</name>
</gene>
<feature type="chain" id="PRO_5047362590" evidence="1">
    <location>
        <begin position="21"/>
        <end position="232"/>
    </location>
</feature>
<dbReference type="Proteomes" id="UP001516464">
    <property type="component" value="Unassembled WGS sequence"/>
</dbReference>
<organism evidence="2 3">
    <name type="scientific">Astathelohania contejeani</name>
    <dbReference type="NCBI Taxonomy" id="164912"/>
    <lineage>
        <taxon>Eukaryota</taxon>
        <taxon>Fungi</taxon>
        <taxon>Fungi incertae sedis</taxon>
        <taxon>Microsporidia</taxon>
        <taxon>Astathelohaniidae</taxon>
        <taxon>Astathelohania</taxon>
    </lineage>
</organism>
<name>A0ABQ7HWE1_9MICR</name>